<feature type="chain" id="PRO_5026948886" evidence="2">
    <location>
        <begin position="36"/>
        <end position="831"/>
    </location>
</feature>
<comment type="caution">
    <text evidence="4">The sequence shown here is derived from an EMBL/GenBank/DDBJ whole genome shotgun (WGS) entry which is preliminary data.</text>
</comment>
<reference evidence="4 5" key="1">
    <citation type="submission" date="2019-08" db="EMBL/GenBank/DDBJ databases">
        <title>In-depth cultivation of the pig gut microbiome towards novel bacterial diversity and tailored functional studies.</title>
        <authorList>
            <person name="Wylensek D."/>
            <person name="Hitch T.C.A."/>
            <person name="Clavel T."/>
        </authorList>
    </citation>
    <scope>NUCLEOTIDE SEQUENCE [LARGE SCALE GENOMIC DNA]</scope>
    <source>
        <strain evidence="4 5">WCA-SAB-591-4A-A</strain>
    </source>
</reference>
<evidence type="ECO:0000256" key="1">
    <source>
        <dbReference type="SAM" id="MobiDB-lite"/>
    </source>
</evidence>
<proteinExistence type="predicted"/>
<dbReference type="SUPFAM" id="SSF54001">
    <property type="entry name" value="Cysteine proteinases"/>
    <property type="match status" value="1"/>
</dbReference>
<dbReference type="InterPro" id="IPR040528">
    <property type="entry name" value="Lectin-like"/>
</dbReference>
<dbReference type="Pfam" id="PF04122">
    <property type="entry name" value="CW_binding_2"/>
    <property type="match status" value="3"/>
</dbReference>
<dbReference type="Gene3D" id="3.90.70.10">
    <property type="entry name" value="Cysteine proteinases"/>
    <property type="match status" value="1"/>
</dbReference>
<dbReference type="RefSeq" id="WP_154538349.1">
    <property type="nucleotide sequence ID" value="NZ_VUNE01000004.1"/>
</dbReference>
<protein>
    <submittedName>
        <fullName evidence="4">Cell surface protein</fullName>
    </submittedName>
</protein>
<dbReference type="InterPro" id="IPR000668">
    <property type="entry name" value="Peptidase_C1A_C"/>
</dbReference>
<evidence type="ECO:0000256" key="2">
    <source>
        <dbReference type="SAM" id="SignalP"/>
    </source>
</evidence>
<dbReference type="CDD" id="cd02619">
    <property type="entry name" value="Peptidase_C1"/>
    <property type="match status" value="1"/>
</dbReference>
<dbReference type="PANTHER" id="PTHR30032:SF8">
    <property type="entry name" value="GERMINATION-SPECIFIC N-ACETYLMURAMOYL-L-ALANINE AMIDASE"/>
    <property type="match status" value="1"/>
</dbReference>
<dbReference type="Pfam" id="PF00112">
    <property type="entry name" value="Peptidase_C1"/>
    <property type="match status" value="1"/>
</dbReference>
<accession>A0A6N7XIE8</accession>
<feature type="signal peptide" evidence="2">
    <location>
        <begin position="1"/>
        <end position="35"/>
    </location>
</feature>
<evidence type="ECO:0000313" key="5">
    <source>
        <dbReference type="Proteomes" id="UP000440713"/>
    </source>
</evidence>
<dbReference type="EMBL" id="VUNE01000004">
    <property type="protein sequence ID" value="MST62879.1"/>
    <property type="molecule type" value="Genomic_DNA"/>
</dbReference>
<name>A0A6N7XIE8_9FIRM</name>
<organism evidence="4 5">
    <name type="scientific">Peptostreptococcus porci</name>
    <dbReference type="NCBI Taxonomy" id="2652282"/>
    <lineage>
        <taxon>Bacteria</taxon>
        <taxon>Bacillati</taxon>
        <taxon>Bacillota</taxon>
        <taxon>Clostridia</taxon>
        <taxon>Peptostreptococcales</taxon>
        <taxon>Peptostreptococcaceae</taxon>
        <taxon>Peptostreptococcus</taxon>
    </lineage>
</organism>
<dbReference type="InterPro" id="IPR051922">
    <property type="entry name" value="Bact_Sporulation_Assoc"/>
</dbReference>
<dbReference type="Proteomes" id="UP000440713">
    <property type="component" value="Unassembled WGS sequence"/>
</dbReference>
<keyword evidence="2" id="KW-0732">Signal</keyword>
<feature type="region of interest" description="Disordered" evidence="1">
    <location>
        <begin position="43"/>
        <end position="90"/>
    </location>
</feature>
<dbReference type="GO" id="GO:0008234">
    <property type="term" value="F:cysteine-type peptidase activity"/>
    <property type="evidence" value="ECO:0007669"/>
    <property type="project" value="InterPro"/>
</dbReference>
<keyword evidence="5" id="KW-1185">Reference proteome</keyword>
<sequence>MTYKRSGKKLIKKIVCVSLVSVIVSTGCSFSFSNADERNQNPVYSYEGVTSGNTDSNSSVSQPQVQAESISGKSENQGNYQPSNGQGEVITNNNSEVIKTDPFDFNGTKLTDNSKSVSGITAESNKFDPREFNLMTSIKNQLKLGICWSFAGNAALESFLKKSNIGTYDLSEEHMRWWAKDGTFDWKIGDSEGSTNETSMGYFTSWQGPKLESDIPYNGNVTTDEGAKKPANFDSAPRLGYNVLDVVNVATDRSSVKNAILKYGAITSGYYDDAKYMSQDSTAFYCDESLGQTHAIAIVGWDDNFSKDRFTGKVKPKSNGAWLIKNSWGNYNKESGYLWISYEDKTLLSYSDNYAIARVQKDKGQKIYQHEYSMSSTLSSDVVVAANKFNFGQNEVLQGVMFATDSIGAKYEIYYVPEENGTPSYNKRMLIKSGVVPFSGYITADVDNYILPTGNGSICVKIDNSSQSKKSSIGLEKNVKNYKMFVSKANYGQSYILSKGRLVDLNRVSTYYPSNVVIKGITKSVGGANILAGQDRYETAIKVSANGWSSAENVFLVNGGAIADALTSTPLAKLLNAPILLTEKGSINKNVMNEIKRLGAKNVVIIGGENSISSSIVNELKKQGFGVERIYGQDRFETSNKIAQKTLSVDSSKVNAYAVVNGYKGLADAISFSPVSGEKNIPIILSDEKGKVDIPSELKSSDSVLSSYIIGGESSVPQSIESELKNPARVSGLDRNDTNAKIIERFYTSSELKQVFVAKDGYGNQGMLIDGLAIGAYAAGEKSPIVLTHGRLSAEQKRVLEKKKIDKIVQVGNGNNSMAVTELLLMKDKQK</sequence>
<dbReference type="InterPro" id="IPR038765">
    <property type="entry name" value="Papain-like_cys_pep_sf"/>
</dbReference>
<dbReference type="AlphaFoldDB" id="A0A6N7XIE8"/>
<dbReference type="PROSITE" id="PS00139">
    <property type="entry name" value="THIOL_PROTEASE_CYS"/>
    <property type="match status" value="1"/>
</dbReference>
<dbReference type="Gene3D" id="3.40.50.12090">
    <property type="match status" value="2"/>
</dbReference>
<dbReference type="InterPro" id="IPR000169">
    <property type="entry name" value="Pept_cys_AS"/>
</dbReference>
<dbReference type="GO" id="GO:0006508">
    <property type="term" value="P:proteolysis"/>
    <property type="evidence" value="ECO:0007669"/>
    <property type="project" value="InterPro"/>
</dbReference>
<dbReference type="PROSITE" id="PS51257">
    <property type="entry name" value="PROKAR_LIPOPROTEIN"/>
    <property type="match status" value="1"/>
</dbReference>
<dbReference type="Pfam" id="PF18560">
    <property type="entry name" value="Lectin_like"/>
    <property type="match status" value="1"/>
</dbReference>
<dbReference type="InterPro" id="IPR007253">
    <property type="entry name" value="Cell_wall-bd_2"/>
</dbReference>
<evidence type="ECO:0000313" key="4">
    <source>
        <dbReference type="EMBL" id="MST62879.1"/>
    </source>
</evidence>
<gene>
    <name evidence="4" type="ORF">FYJ71_07840</name>
</gene>
<dbReference type="PANTHER" id="PTHR30032">
    <property type="entry name" value="N-ACETYLMURAMOYL-L-ALANINE AMIDASE-RELATED"/>
    <property type="match status" value="1"/>
</dbReference>
<evidence type="ECO:0000259" key="3">
    <source>
        <dbReference type="SMART" id="SM00645"/>
    </source>
</evidence>
<feature type="domain" description="Peptidase C1A papain C-terminal" evidence="3">
    <location>
        <begin position="123"/>
        <end position="357"/>
    </location>
</feature>
<dbReference type="SMART" id="SM00645">
    <property type="entry name" value="Pept_C1"/>
    <property type="match status" value="1"/>
</dbReference>